<dbReference type="PANTHER" id="PTHR30329:SF21">
    <property type="entry name" value="LIPOPROTEIN YIAD-RELATED"/>
    <property type="match status" value="1"/>
</dbReference>
<dbReference type="InterPro" id="IPR008969">
    <property type="entry name" value="CarboxyPept-like_regulatory"/>
</dbReference>
<dbReference type="Pfam" id="PF07676">
    <property type="entry name" value="PD40"/>
    <property type="match status" value="2"/>
</dbReference>
<dbReference type="SUPFAM" id="SSF49464">
    <property type="entry name" value="Carboxypeptidase regulatory domain-like"/>
    <property type="match status" value="1"/>
</dbReference>
<dbReference type="Proteomes" id="UP000326509">
    <property type="component" value="Unassembled WGS sequence"/>
</dbReference>
<evidence type="ECO:0000259" key="6">
    <source>
        <dbReference type="PROSITE" id="PS51123"/>
    </source>
</evidence>
<organism evidence="7 8">
    <name type="scientific">Patiriisocius marinus</name>
    <dbReference type="NCBI Taxonomy" id="1397112"/>
    <lineage>
        <taxon>Bacteria</taxon>
        <taxon>Pseudomonadati</taxon>
        <taxon>Bacteroidota</taxon>
        <taxon>Flavobacteriia</taxon>
        <taxon>Flavobacteriales</taxon>
        <taxon>Flavobacteriaceae</taxon>
        <taxon>Patiriisocius</taxon>
    </lineage>
</organism>
<accession>A0A5J4IRN8</accession>
<dbReference type="GO" id="GO:0009279">
    <property type="term" value="C:cell outer membrane"/>
    <property type="evidence" value="ECO:0007669"/>
    <property type="project" value="UniProtKB-SubCell"/>
</dbReference>
<evidence type="ECO:0000256" key="5">
    <source>
        <dbReference type="SAM" id="SignalP"/>
    </source>
</evidence>
<comment type="caution">
    <text evidence="7">The sequence shown here is derived from an EMBL/GenBank/DDBJ whole genome shotgun (WGS) entry which is preliminary data.</text>
</comment>
<dbReference type="CDD" id="cd07185">
    <property type="entry name" value="OmpA_C-like"/>
    <property type="match status" value="1"/>
</dbReference>
<dbReference type="AlphaFoldDB" id="A0A5J4IRN8"/>
<feature type="domain" description="OmpA-like" evidence="6">
    <location>
        <begin position="526"/>
        <end position="648"/>
    </location>
</feature>
<dbReference type="OrthoDB" id="9809364at2"/>
<gene>
    <name evidence="7" type="ORF">ULMA_27030</name>
</gene>
<dbReference type="EMBL" id="BKCG01000009">
    <property type="protein sequence ID" value="GER60595.1"/>
    <property type="molecule type" value="Genomic_DNA"/>
</dbReference>
<comment type="subcellular location">
    <subcellularLocation>
        <location evidence="1">Cell outer membrane</location>
    </subcellularLocation>
</comment>
<dbReference type="SUPFAM" id="SSF103088">
    <property type="entry name" value="OmpA-like"/>
    <property type="match status" value="1"/>
</dbReference>
<evidence type="ECO:0000256" key="3">
    <source>
        <dbReference type="ARBA" id="ARBA00023237"/>
    </source>
</evidence>
<name>A0A5J4IRN8_9FLAO</name>
<dbReference type="Gene3D" id="3.30.1330.60">
    <property type="entry name" value="OmpA-like domain"/>
    <property type="match status" value="1"/>
</dbReference>
<dbReference type="PROSITE" id="PS51123">
    <property type="entry name" value="OMPA_2"/>
    <property type="match status" value="1"/>
</dbReference>
<evidence type="ECO:0000256" key="2">
    <source>
        <dbReference type="ARBA" id="ARBA00023136"/>
    </source>
</evidence>
<keyword evidence="2 4" id="KW-0472">Membrane</keyword>
<proteinExistence type="predicted"/>
<evidence type="ECO:0000313" key="8">
    <source>
        <dbReference type="Proteomes" id="UP000326509"/>
    </source>
</evidence>
<dbReference type="Gene3D" id="2.60.40.1120">
    <property type="entry name" value="Carboxypeptidase-like, regulatory domain"/>
    <property type="match status" value="1"/>
</dbReference>
<dbReference type="SUPFAM" id="SSF82171">
    <property type="entry name" value="DPP6 N-terminal domain-like"/>
    <property type="match status" value="1"/>
</dbReference>
<feature type="chain" id="PRO_5023899489" evidence="5">
    <location>
        <begin position="22"/>
        <end position="648"/>
    </location>
</feature>
<dbReference type="InterPro" id="IPR006664">
    <property type="entry name" value="OMP_bac"/>
</dbReference>
<dbReference type="PANTHER" id="PTHR30329">
    <property type="entry name" value="STATOR ELEMENT OF FLAGELLAR MOTOR COMPLEX"/>
    <property type="match status" value="1"/>
</dbReference>
<dbReference type="InterPro" id="IPR011042">
    <property type="entry name" value="6-blade_b-propeller_TolB-like"/>
</dbReference>
<dbReference type="InterPro" id="IPR050330">
    <property type="entry name" value="Bact_OuterMem_StrucFunc"/>
</dbReference>
<evidence type="ECO:0000256" key="1">
    <source>
        <dbReference type="ARBA" id="ARBA00004442"/>
    </source>
</evidence>
<sequence>MKISAKIFVVLCVLSFGFGNAQKKNVIKKASQEFSDYSYIDAQEDYLKLAEEGYKSEELFKGLGDSYYFTADYVNAATWYTHLYDFMNLTATPEYLYRYAQTLKSTEQYNLSDKIMKEYRKAANLPESSINSKTTMKDIDRNSGRYEVQNVTFNSTLSDFAPSFKDNKLVFASNRFEGTNPKKHNWNDQPFFDLYTVQIAEAYGDETPEKMSKVLNTQYHESSAVFTKDSKTVYFTRNNYTKYDYETDQDGTNRLKLYRGRLNEKGKWKIKELPFNSDEFSVAHPALSVDETTLYFASDMPGGLGESDLYKIAIEGDGFGTPINLGKTINTEFRDTFPFIADDNKLYFASEGHQGLGGLDVFVTDLVKTSNTGIKNLGRPINSPKDDFGFILNITAKEGFFTSNRDGGKGFDDIYGFKEVMPVIVECVQKVDGIVRDKNTNAIIANAKVVLIGDAMEVLVETTSDQKGYFDLGIIKCEKTYTARASKENYNIAEETFNSTTELDLSLSLEIGLTSKIVAPVVSIGTDLTVLLDLDNINFDYDKSFIRPDAAAILQRVVNYMKKFPTVKIDVRSHTDSRGRDSYNESLSERRNISTRKWLVEKGGIKATRLSGKGYGETRLVNQCSNGVTCSDQEHELNRRSEFIVVSK</sequence>
<keyword evidence="3" id="KW-0998">Cell outer membrane</keyword>
<keyword evidence="5" id="KW-0732">Signal</keyword>
<keyword evidence="8" id="KW-1185">Reference proteome</keyword>
<dbReference type="PRINTS" id="PR01021">
    <property type="entry name" value="OMPADOMAIN"/>
</dbReference>
<dbReference type="Pfam" id="PF13620">
    <property type="entry name" value="CarboxypepD_reg"/>
    <property type="match status" value="1"/>
</dbReference>
<dbReference type="Pfam" id="PF00691">
    <property type="entry name" value="OmpA"/>
    <property type="match status" value="1"/>
</dbReference>
<reference evidence="7 8" key="1">
    <citation type="submission" date="2019-08" db="EMBL/GenBank/DDBJ databases">
        <title>Draft genome sequence of Ulvibacter marinus type strain NBRC 109484.</title>
        <authorList>
            <person name="Kawano K."/>
            <person name="Ushijima N."/>
            <person name="Kihara M."/>
            <person name="Itoh H."/>
        </authorList>
    </citation>
    <scope>NUCLEOTIDE SEQUENCE [LARGE SCALE GENOMIC DNA]</scope>
    <source>
        <strain evidence="7 8">NBRC 109484</strain>
    </source>
</reference>
<evidence type="ECO:0000256" key="4">
    <source>
        <dbReference type="PROSITE-ProRule" id="PRU00473"/>
    </source>
</evidence>
<evidence type="ECO:0000313" key="7">
    <source>
        <dbReference type="EMBL" id="GER60595.1"/>
    </source>
</evidence>
<feature type="signal peptide" evidence="5">
    <location>
        <begin position="1"/>
        <end position="21"/>
    </location>
</feature>
<dbReference type="RefSeq" id="WP_151675029.1">
    <property type="nucleotide sequence ID" value="NZ_BKCG01000009.1"/>
</dbReference>
<dbReference type="InterPro" id="IPR011659">
    <property type="entry name" value="WD40"/>
</dbReference>
<dbReference type="Gene3D" id="2.120.10.30">
    <property type="entry name" value="TolB, C-terminal domain"/>
    <property type="match status" value="1"/>
</dbReference>
<protein>
    <submittedName>
        <fullName evidence="7">Cell envelope biogenesis protein OmpA</fullName>
    </submittedName>
</protein>
<dbReference type="InterPro" id="IPR036737">
    <property type="entry name" value="OmpA-like_sf"/>
</dbReference>
<dbReference type="InterPro" id="IPR006665">
    <property type="entry name" value="OmpA-like"/>
</dbReference>